<dbReference type="KEGG" id="aaco:K1I37_15825"/>
<name>T0BNG4_ALIAG</name>
<evidence type="ECO:0000313" key="1">
    <source>
        <dbReference type="EMBL" id="UNO48135.1"/>
    </source>
</evidence>
<evidence type="ECO:0000313" key="2">
    <source>
        <dbReference type="Proteomes" id="UP000829401"/>
    </source>
</evidence>
<dbReference type="RefSeq" id="WP_021298270.1">
    <property type="nucleotide sequence ID" value="NZ_AURB01000180.1"/>
</dbReference>
<sequence>MNDLFIKSVIVALITFLLLEAFLPRQYQYTSFLFLVLESTALFVLGLAQSQWKINFTASARLFITYIALSALITE</sequence>
<dbReference type="Proteomes" id="UP000829401">
    <property type="component" value="Chromosome"/>
</dbReference>
<accession>T0BNG4</accession>
<gene>
    <name evidence="1" type="ORF">K1I37_15825</name>
</gene>
<dbReference type="EMBL" id="CP080467">
    <property type="protein sequence ID" value="UNO48135.1"/>
    <property type="molecule type" value="Genomic_DNA"/>
</dbReference>
<reference evidence="2" key="1">
    <citation type="journal article" date="2022" name="G3 (Bethesda)">
        <title>Unveiling the complete genome sequence of Alicyclobacillus acidoterrestris DSM 3922T, a taint-producing strain.</title>
        <authorList>
            <person name="Leonardo I.C."/>
            <person name="Barreto Crespo M.T."/>
            <person name="Gaspar F.B."/>
        </authorList>
    </citation>
    <scope>NUCLEOTIDE SEQUENCE [LARGE SCALE GENOMIC DNA]</scope>
    <source>
        <strain evidence="2">DSM 3922</strain>
    </source>
</reference>
<keyword evidence="2" id="KW-1185">Reference proteome</keyword>
<organism evidence="1 2">
    <name type="scientific">Alicyclobacillus acidoterrestris (strain ATCC 49025 / DSM 3922 / CIP 106132 / NCIMB 13137 / GD3B)</name>
    <dbReference type="NCBI Taxonomy" id="1356854"/>
    <lineage>
        <taxon>Bacteria</taxon>
        <taxon>Bacillati</taxon>
        <taxon>Bacillota</taxon>
        <taxon>Bacilli</taxon>
        <taxon>Bacillales</taxon>
        <taxon>Alicyclobacillaceae</taxon>
        <taxon>Alicyclobacillus</taxon>
    </lineage>
</organism>
<protein>
    <submittedName>
        <fullName evidence="1">Uncharacterized protein</fullName>
    </submittedName>
</protein>
<proteinExistence type="predicted"/>
<dbReference type="AlphaFoldDB" id="T0BNG4"/>
<dbReference type="OrthoDB" id="9956061at2"/>
<accession>A0A9E6ZEM7</accession>